<accession>A0A8J6AY26</accession>
<dbReference type="PANTHER" id="PTHR13085">
    <property type="entry name" value="MICROSOMAL SIGNAL PEPTIDASE 25 KDA SUBUNIT"/>
    <property type="match status" value="1"/>
</dbReference>
<evidence type="ECO:0000256" key="1">
    <source>
        <dbReference type="ARBA" id="ARBA00004477"/>
    </source>
</evidence>
<protein>
    <recommendedName>
        <fullName evidence="3 9">Signal peptidase complex subunit 2</fullName>
    </recommendedName>
</protein>
<evidence type="ECO:0000256" key="5">
    <source>
        <dbReference type="ARBA" id="ARBA00022824"/>
    </source>
</evidence>
<feature type="transmembrane region" description="Helical" evidence="9">
    <location>
        <begin position="79"/>
        <end position="100"/>
    </location>
</feature>
<comment type="function">
    <text evidence="8 9">Component of the signal peptidase complex (SPC) which catalyzes the cleavage of N-terminal signal sequences from nascent proteins as they are translocated into the lumen of the endoplasmic reticulum. Enhances the enzymatic activity of SPC and facilitates the interactions between different components of the translocation site.</text>
</comment>
<gene>
    <name evidence="10" type="ORF">J8273_1982</name>
</gene>
<evidence type="ECO:0000256" key="7">
    <source>
        <dbReference type="ARBA" id="ARBA00023136"/>
    </source>
</evidence>
<keyword evidence="4 9" id="KW-0812">Transmembrane</keyword>
<keyword evidence="6 9" id="KW-1133">Transmembrane helix</keyword>
<sequence length="179" mass="20182">MAKDKKVNLSHHDALGEAILSEVTSIIENSMGKKRKDAKWVVQNRVSAIRFILGAICVLATAAHFYRFKTLPYPANRPILIACVIVYFIADGALWAYEWLHRKHVVSARRGSERLKVTYAFPKTSTLLTLQFSHNKLPAEELVLDITELFSPEGELDAVDLAIRVRDVLGRLAPKKKTE</sequence>
<evidence type="ECO:0000256" key="9">
    <source>
        <dbReference type="RuleBase" id="RU368033"/>
    </source>
</evidence>
<comment type="similarity">
    <text evidence="2 9">Belongs to the SPCS2 family.</text>
</comment>
<dbReference type="GO" id="GO:0005787">
    <property type="term" value="C:signal peptidase complex"/>
    <property type="evidence" value="ECO:0007669"/>
    <property type="project" value="UniProtKB-UniRule"/>
</dbReference>
<dbReference type="InterPro" id="IPR009582">
    <property type="entry name" value="Spc2/SPCS2"/>
</dbReference>
<dbReference type="GO" id="GO:0045047">
    <property type="term" value="P:protein targeting to ER"/>
    <property type="evidence" value="ECO:0007669"/>
    <property type="project" value="TreeGrafter"/>
</dbReference>
<dbReference type="AlphaFoldDB" id="A0A8J6AY26"/>
<dbReference type="Pfam" id="PF06703">
    <property type="entry name" value="SPC25"/>
    <property type="match status" value="1"/>
</dbReference>
<dbReference type="GO" id="GO:0006465">
    <property type="term" value="P:signal peptide processing"/>
    <property type="evidence" value="ECO:0007669"/>
    <property type="project" value="UniProtKB-UniRule"/>
</dbReference>
<evidence type="ECO:0000313" key="11">
    <source>
        <dbReference type="Proteomes" id="UP000717585"/>
    </source>
</evidence>
<proteinExistence type="inferred from homology"/>
<evidence type="ECO:0000256" key="6">
    <source>
        <dbReference type="ARBA" id="ARBA00022989"/>
    </source>
</evidence>
<evidence type="ECO:0000256" key="4">
    <source>
        <dbReference type="ARBA" id="ARBA00022692"/>
    </source>
</evidence>
<dbReference type="PANTHER" id="PTHR13085:SF0">
    <property type="entry name" value="SIGNAL PEPTIDASE COMPLEX SUBUNIT 2"/>
    <property type="match status" value="1"/>
</dbReference>
<evidence type="ECO:0000256" key="3">
    <source>
        <dbReference type="ARBA" id="ARBA00017057"/>
    </source>
</evidence>
<dbReference type="Proteomes" id="UP000717585">
    <property type="component" value="Unassembled WGS sequence"/>
</dbReference>
<organism evidence="10 11">
    <name type="scientific">Carpediemonas membranifera</name>
    <dbReference type="NCBI Taxonomy" id="201153"/>
    <lineage>
        <taxon>Eukaryota</taxon>
        <taxon>Metamonada</taxon>
        <taxon>Carpediemonas-like organisms</taxon>
        <taxon>Carpediemonas</taxon>
    </lineage>
</organism>
<evidence type="ECO:0000256" key="8">
    <source>
        <dbReference type="ARBA" id="ARBA00045608"/>
    </source>
</evidence>
<evidence type="ECO:0000256" key="2">
    <source>
        <dbReference type="ARBA" id="ARBA00007324"/>
    </source>
</evidence>
<comment type="caution">
    <text evidence="10">The sequence shown here is derived from an EMBL/GenBank/DDBJ whole genome shotgun (WGS) entry which is preliminary data.</text>
</comment>
<feature type="transmembrane region" description="Helical" evidence="9">
    <location>
        <begin position="48"/>
        <end position="67"/>
    </location>
</feature>
<dbReference type="EMBL" id="JAHDYR010000005">
    <property type="protein sequence ID" value="KAG9396928.1"/>
    <property type="molecule type" value="Genomic_DNA"/>
</dbReference>
<reference evidence="10" key="1">
    <citation type="submission" date="2021-05" db="EMBL/GenBank/DDBJ databases">
        <title>A free-living protist that lacks canonical eukaryotic 1 DNA replication and segregation systems.</title>
        <authorList>
            <person name="Salas-Leiva D.E."/>
            <person name="Tromer E.C."/>
            <person name="Curtis B.A."/>
            <person name="Jerlstrom-Hultqvist J."/>
            <person name="Kolisko M."/>
            <person name="Yi Z."/>
            <person name="Salas-Leiva J.S."/>
            <person name="Gallot-Lavallee L."/>
            <person name="Kops G.J.P.L."/>
            <person name="Archibald J.M."/>
            <person name="Simpson A.G.B."/>
            <person name="Roger A.J."/>
        </authorList>
    </citation>
    <scope>NUCLEOTIDE SEQUENCE</scope>
    <source>
        <strain evidence="10">BICM</strain>
    </source>
</reference>
<dbReference type="OrthoDB" id="29558at2759"/>
<comment type="subcellular location">
    <subcellularLocation>
        <location evidence="1 9">Endoplasmic reticulum membrane</location>
        <topology evidence="1 9">Multi-pass membrane protein</topology>
    </subcellularLocation>
</comment>
<keyword evidence="7 9" id="KW-0472">Membrane</keyword>
<name>A0A8J6AY26_9EUKA</name>
<evidence type="ECO:0000313" key="10">
    <source>
        <dbReference type="EMBL" id="KAG9396928.1"/>
    </source>
</evidence>
<keyword evidence="11" id="KW-1185">Reference proteome</keyword>
<dbReference type="GO" id="GO:0008233">
    <property type="term" value="F:peptidase activity"/>
    <property type="evidence" value="ECO:0007669"/>
    <property type="project" value="UniProtKB-UniRule"/>
</dbReference>
<keyword evidence="5 9" id="KW-0256">Endoplasmic reticulum</keyword>